<evidence type="ECO:0000256" key="3">
    <source>
        <dbReference type="ARBA" id="ARBA00013014"/>
    </source>
</evidence>
<dbReference type="PANTHER" id="PTHR21708">
    <property type="entry name" value="PROBABLE 2-DEHYDROPANTOATE 2-REDUCTASE"/>
    <property type="match status" value="1"/>
</dbReference>
<dbReference type="SUPFAM" id="SSF51735">
    <property type="entry name" value="NAD(P)-binding Rossmann-fold domains"/>
    <property type="match status" value="1"/>
</dbReference>
<dbReference type="InterPro" id="IPR036291">
    <property type="entry name" value="NAD(P)-bd_dom_sf"/>
</dbReference>
<dbReference type="InterPro" id="IPR008927">
    <property type="entry name" value="6-PGluconate_DH-like_C_sf"/>
</dbReference>
<dbReference type="Pfam" id="PF02558">
    <property type="entry name" value="ApbA"/>
    <property type="match status" value="1"/>
</dbReference>
<evidence type="ECO:0000259" key="12">
    <source>
        <dbReference type="Pfam" id="PF08546"/>
    </source>
</evidence>
<comment type="similarity">
    <text evidence="2 10">Belongs to the ketopantoate reductase family.</text>
</comment>
<keyword evidence="6 10" id="KW-0521">NADP</keyword>
<proteinExistence type="inferred from homology"/>
<accession>A0A1H8UZQ2</accession>
<evidence type="ECO:0000256" key="10">
    <source>
        <dbReference type="RuleBase" id="RU362068"/>
    </source>
</evidence>
<evidence type="ECO:0000256" key="9">
    <source>
        <dbReference type="ARBA" id="ARBA00048793"/>
    </source>
</evidence>
<dbReference type="GO" id="GO:0015940">
    <property type="term" value="P:pantothenate biosynthetic process"/>
    <property type="evidence" value="ECO:0007669"/>
    <property type="project" value="UniProtKB-UniPathway"/>
</dbReference>
<dbReference type="STRING" id="406100.SAMN04488052_10916"/>
<dbReference type="Proteomes" id="UP000199657">
    <property type="component" value="Unassembled WGS sequence"/>
</dbReference>
<comment type="function">
    <text evidence="10">Catalyzes the NADPH-dependent reduction of ketopantoate into pantoic acid.</text>
</comment>
<dbReference type="InterPro" id="IPR051402">
    <property type="entry name" value="KPR-Related"/>
</dbReference>
<evidence type="ECO:0000313" key="13">
    <source>
        <dbReference type="EMBL" id="SEP08629.1"/>
    </source>
</evidence>
<dbReference type="SUPFAM" id="SSF48179">
    <property type="entry name" value="6-phosphogluconate dehydrogenase C-terminal domain-like"/>
    <property type="match status" value="1"/>
</dbReference>
<feature type="domain" description="Ketopantoate reductase C-terminal" evidence="12">
    <location>
        <begin position="191"/>
        <end position="311"/>
    </location>
</feature>
<dbReference type="Gene3D" id="1.10.1040.10">
    <property type="entry name" value="N-(1-d-carboxylethyl)-l-norvaline Dehydrogenase, domain 2"/>
    <property type="match status" value="1"/>
</dbReference>
<comment type="catalytic activity">
    <reaction evidence="9 10">
        <text>(R)-pantoate + NADP(+) = 2-dehydropantoate + NADPH + H(+)</text>
        <dbReference type="Rhea" id="RHEA:16233"/>
        <dbReference type="ChEBI" id="CHEBI:11561"/>
        <dbReference type="ChEBI" id="CHEBI:15378"/>
        <dbReference type="ChEBI" id="CHEBI:15980"/>
        <dbReference type="ChEBI" id="CHEBI:57783"/>
        <dbReference type="ChEBI" id="CHEBI:58349"/>
        <dbReference type="EC" id="1.1.1.169"/>
    </reaction>
</comment>
<evidence type="ECO:0000256" key="6">
    <source>
        <dbReference type="ARBA" id="ARBA00022857"/>
    </source>
</evidence>
<keyword evidence="14" id="KW-1185">Reference proteome</keyword>
<dbReference type="GO" id="GO:0008677">
    <property type="term" value="F:2-dehydropantoate 2-reductase activity"/>
    <property type="evidence" value="ECO:0007669"/>
    <property type="project" value="UniProtKB-EC"/>
</dbReference>
<dbReference type="Gene3D" id="3.40.50.720">
    <property type="entry name" value="NAD(P)-binding Rossmann-like Domain"/>
    <property type="match status" value="1"/>
</dbReference>
<dbReference type="InterPro" id="IPR013332">
    <property type="entry name" value="KPR_N"/>
</dbReference>
<sequence>MRIAVIGAGGVGGYYGARWLEAGNAVTFVARGAHLQALRERGMRVDHPAFTRDGAVACTDLDGLCAGDPAGFDVIVLTVKSGATREVAERLRAWFDHGGHRVPVLSMQNGVDNEGELAEVLGPDGVIGGFALRVATHVEAPGHITATGPGQVVTGLWPNRAAAVAGPASTLFPELVRAFDAGGTPVIETDDIRRELWRKLVINNGLNPVSALTGWDAERLSRNPDTAALIRRLMRETAAAARADHVELAEADIDEMFRIVYDLGPIKTSMLVDREQGRPLELDAICGAVLARARQLGDDAPATAVMASLLRNGLWHEPG</sequence>
<dbReference type="PANTHER" id="PTHR21708:SF26">
    <property type="entry name" value="2-DEHYDROPANTOATE 2-REDUCTASE"/>
    <property type="match status" value="1"/>
</dbReference>
<dbReference type="OrthoDB" id="6530772at2"/>
<name>A0A1H8UZQ2_9GAMM</name>
<gene>
    <name evidence="13" type="ORF">SAMN04488052_10916</name>
</gene>
<dbReference type="InterPro" id="IPR003710">
    <property type="entry name" value="ApbA"/>
</dbReference>
<evidence type="ECO:0000256" key="8">
    <source>
        <dbReference type="ARBA" id="ARBA00032024"/>
    </source>
</evidence>
<dbReference type="Pfam" id="PF08546">
    <property type="entry name" value="ApbA_C"/>
    <property type="match status" value="1"/>
</dbReference>
<dbReference type="RefSeq" id="WP_091645448.1">
    <property type="nucleotide sequence ID" value="NZ_FOEG01000009.1"/>
</dbReference>
<evidence type="ECO:0000256" key="1">
    <source>
        <dbReference type="ARBA" id="ARBA00004994"/>
    </source>
</evidence>
<feature type="domain" description="Ketopantoate reductase N-terminal" evidence="11">
    <location>
        <begin position="3"/>
        <end position="158"/>
    </location>
</feature>
<keyword evidence="7 10" id="KW-0560">Oxidoreductase</keyword>
<evidence type="ECO:0000259" key="11">
    <source>
        <dbReference type="Pfam" id="PF02558"/>
    </source>
</evidence>
<protein>
    <recommendedName>
        <fullName evidence="4 10">2-dehydropantoate 2-reductase</fullName>
        <ecNumber evidence="3 10">1.1.1.169</ecNumber>
    </recommendedName>
    <alternativeName>
        <fullName evidence="8 10">Ketopantoate reductase</fullName>
    </alternativeName>
</protein>
<evidence type="ECO:0000256" key="4">
    <source>
        <dbReference type="ARBA" id="ARBA00019465"/>
    </source>
</evidence>
<reference evidence="13 14" key="1">
    <citation type="submission" date="2016-10" db="EMBL/GenBank/DDBJ databases">
        <authorList>
            <person name="de Groot N.N."/>
        </authorList>
    </citation>
    <scope>NUCLEOTIDE SEQUENCE [LARGE SCALE GENOMIC DNA]</scope>
    <source>
        <strain evidence="13 14">CGMCC 1.6291</strain>
    </source>
</reference>
<dbReference type="InterPro" id="IPR013752">
    <property type="entry name" value="KPA_reductase"/>
</dbReference>
<dbReference type="EMBL" id="FOEG01000009">
    <property type="protein sequence ID" value="SEP08629.1"/>
    <property type="molecule type" value="Genomic_DNA"/>
</dbReference>
<dbReference type="GO" id="GO:0005737">
    <property type="term" value="C:cytoplasm"/>
    <property type="evidence" value="ECO:0007669"/>
    <property type="project" value="TreeGrafter"/>
</dbReference>
<dbReference type="InterPro" id="IPR013328">
    <property type="entry name" value="6PGD_dom2"/>
</dbReference>
<dbReference type="AlphaFoldDB" id="A0A1H8UZQ2"/>
<organism evidence="13 14">
    <name type="scientific">Aquisalimonas asiatica</name>
    <dbReference type="NCBI Taxonomy" id="406100"/>
    <lineage>
        <taxon>Bacteria</taxon>
        <taxon>Pseudomonadati</taxon>
        <taxon>Pseudomonadota</taxon>
        <taxon>Gammaproteobacteria</taxon>
        <taxon>Chromatiales</taxon>
        <taxon>Ectothiorhodospiraceae</taxon>
        <taxon>Aquisalimonas</taxon>
    </lineage>
</organism>
<dbReference type="FunFam" id="1.10.1040.10:FF:000017">
    <property type="entry name" value="2-dehydropantoate 2-reductase"/>
    <property type="match status" value="1"/>
</dbReference>
<dbReference type="NCBIfam" id="TIGR00745">
    <property type="entry name" value="apbA_panE"/>
    <property type="match status" value="1"/>
</dbReference>
<evidence type="ECO:0000256" key="2">
    <source>
        <dbReference type="ARBA" id="ARBA00007870"/>
    </source>
</evidence>
<keyword evidence="5 10" id="KW-0566">Pantothenate biosynthesis</keyword>
<evidence type="ECO:0000313" key="14">
    <source>
        <dbReference type="Proteomes" id="UP000199657"/>
    </source>
</evidence>
<evidence type="ECO:0000256" key="5">
    <source>
        <dbReference type="ARBA" id="ARBA00022655"/>
    </source>
</evidence>
<dbReference type="UniPathway" id="UPA00028">
    <property type="reaction ID" value="UER00004"/>
</dbReference>
<comment type="pathway">
    <text evidence="1 10">Cofactor biosynthesis; (R)-pantothenate biosynthesis; (R)-pantoate from 3-methyl-2-oxobutanoate: step 2/2.</text>
</comment>
<evidence type="ECO:0000256" key="7">
    <source>
        <dbReference type="ARBA" id="ARBA00023002"/>
    </source>
</evidence>
<dbReference type="EC" id="1.1.1.169" evidence="3 10"/>